<dbReference type="Gene3D" id="3.30.360.10">
    <property type="entry name" value="Dihydrodipicolinate Reductase, domain 2"/>
    <property type="match status" value="1"/>
</dbReference>
<gene>
    <name evidence="5" type="ORF">SAMN05192576_3011</name>
</gene>
<dbReference type="RefSeq" id="WP_091025632.1">
    <property type="nucleotide sequence ID" value="NZ_BKAE01000018.1"/>
</dbReference>
<proteinExistence type="inferred from homology"/>
<dbReference type="InterPro" id="IPR000683">
    <property type="entry name" value="Gfo/Idh/MocA-like_OxRdtase_N"/>
</dbReference>
<evidence type="ECO:0000256" key="2">
    <source>
        <dbReference type="ARBA" id="ARBA00023002"/>
    </source>
</evidence>
<dbReference type="GO" id="GO:0000166">
    <property type="term" value="F:nucleotide binding"/>
    <property type="evidence" value="ECO:0007669"/>
    <property type="project" value="InterPro"/>
</dbReference>
<keyword evidence="6" id="KW-1185">Reference proteome</keyword>
<dbReference type="InterPro" id="IPR055170">
    <property type="entry name" value="GFO_IDH_MocA-like_dom"/>
</dbReference>
<dbReference type="InterPro" id="IPR036291">
    <property type="entry name" value="NAD(P)-bd_dom_sf"/>
</dbReference>
<dbReference type="OrthoDB" id="9815825at2"/>
<dbReference type="Gene3D" id="3.40.50.720">
    <property type="entry name" value="NAD(P)-binding Rossmann-like Domain"/>
    <property type="match status" value="1"/>
</dbReference>
<evidence type="ECO:0000259" key="3">
    <source>
        <dbReference type="Pfam" id="PF01408"/>
    </source>
</evidence>
<dbReference type="Pfam" id="PF01408">
    <property type="entry name" value="GFO_IDH_MocA"/>
    <property type="match status" value="1"/>
</dbReference>
<evidence type="ECO:0000256" key="1">
    <source>
        <dbReference type="ARBA" id="ARBA00010928"/>
    </source>
</evidence>
<reference evidence="6" key="1">
    <citation type="submission" date="2016-10" db="EMBL/GenBank/DDBJ databases">
        <authorList>
            <person name="Varghese N."/>
            <person name="Submissions S."/>
        </authorList>
    </citation>
    <scope>NUCLEOTIDE SEQUENCE [LARGE SCALE GENOMIC DNA]</scope>
    <source>
        <strain evidence="6">CGMCC 1.11147</strain>
    </source>
</reference>
<evidence type="ECO:0000313" key="5">
    <source>
        <dbReference type="EMBL" id="SDN92997.1"/>
    </source>
</evidence>
<dbReference type="SUPFAM" id="SSF55347">
    <property type="entry name" value="Glyceraldehyde-3-phosphate dehydrogenase-like, C-terminal domain"/>
    <property type="match status" value="1"/>
</dbReference>
<name>A0A1H0FE42_9ACTN</name>
<organism evidence="5 6">
    <name type="scientific">Nocardioides szechwanensis</name>
    <dbReference type="NCBI Taxonomy" id="1005944"/>
    <lineage>
        <taxon>Bacteria</taxon>
        <taxon>Bacillati</taxon>
        <taxon>Actinomycetota</taxon>
        <taxon>Actinomycetes</taxon>
        <taxon>Propionibacteriales</taxon>
        <taxon>Nocardioidaceae</taxon>
        <taxon>Nocardioides</taxon>
    </lineage>
</organism>
<dbReference type="STRING" id="1005944.SAMN05192576_3011"/>
<dbReference type="PANTHER" id="PTHR22604">
    <property type="entry name" value="OXIDOREDUCTASES"/>
    <property type="match status" value="1"/>
</dbReference>
<dbReference type="Proteomes" id="UP000199004">
    <property type="component" value="Unassembled WGS sequence"/>
</dbReference>
<evidence type="ECO:0000259" key="4">
    <source>
        <dbReference type="Pfam" id="PF22725"/>
    </source>
</evidence>
<feature type="domain" description="GFO/IDH/MocA-like oxidoreductase" evidence="4">
    <location>
        <begin position="133"/>
        <end position="240"/>
    </location>
</feature>
<sequence length="330" mass="35501">MADVTRWGILATGKIAHTFAEDLAVTPGNELAAVGSRRLESAQAFGDRHGAAAAYGSYEELVADPDVDVIYVATPHALHLDNARLAFEAGKHVLCEKPLALNVAEAEEMVRLARQHDRFLMEAMWMACNPVILRLAEDVRAGRFGVPRQVHAELGFRVDAGPDDRMFNPDLGGGALLDMGIYPLTFAHLMLGPAEELTAAATLSEAGVDLDVAITGKYAGGALATMVASMTSWSSREASIATDLGRVHVPQQFHHPTHAFFTPVGGEPERIEGDGPVVGLGYGNEILEVARCLHAGLRESPLVPLDHTLLLMRQMDDLRRQIGVRYAADG</sequence>
<dbReference type="GO" id="GO:0016491">
    <property type="term" value="F:oxidoreductase activity"/>
    <property type="evidence" value="ECO:0007669"/>
    <property type="project" value="UniProtKB-KW"/>
</dbReference>
<comment type="similarity">
    <text evidence="1">Belongs to the Gfo/Idh/MocA family.</text>
</comment>
<dbReference type="EMBL" id="FNIC01000005">
    <property type="protein sequence ID" value="SDN92997.1"/>
    <property type="molecule type" value="Genomic_DNA"/>
</dbReference>
<accession>A0A1H0FE42</accession>
<dbReference type="AlphaFoldDB" id="A0A1H0FE42"/>
<keyword evidence="2" id="KW-0560">Oxidoreductase</keyword>
<protein>
    <submittedName>
        <fullName evidence="5">Predicted dehydrogenase</fullName>
    </submittedName>
</protein>
<dbReference type="PANTHER" id="PTHR22604:SF105">
    <property type="entry name" value="TRANS-1,2-DIHYDROBENZENE-1,2-DIOL DEHYDROGENASE"/>
    <property type="match status" value="1"/>
</dbReference>
<dbReference type="Pfam" id="PF22725">
    <property type="entry name" value="GFO_IDH_MocA_C3"/>
    <property type="match status" value="1"/>
</dbReference>
<dbReference type="InterPro" id="IPR050984">
    <property type="entry name" value="Gfo/Idh/MocA_domain"/>
</dbReference>
<evidence type="ECO:0000313" key="6">
    <source>
        <dbReference type="Proteomes" id="UP000199004"/>
    </source>
</evidence>
<dbReference type="SUPFAM" id="SSF51735">
    <property type="entry name" value="NAD(P)-binding Rossmann-fold domains"/>
    <property type="match status" value="1"/>
</dbReference>
<feature type="domain" description="Gfo/Idh/MocA-like oxidoreductase N-terminal" evidence="3">
    <location>
        <begin position="6"/>
        <end position="121"/>
    </location>
</feature>